<reference evidence="8" key="1">
    <citation type="submission" date="2016-10" db="EMBL/GenBank/DDBJ databases">
        <authorList>
            <person name="Varghese N."/>
            <person name="Submissions S."/>
        </authorList>
    </citation>
    <scope>NUCLEOTIDE SEQUENCE [LARGE SCALE GENOMIC DNA]</scope>
    <source>
        <strain evidence="8">DSM 29303</strain>
    </source>
</reference>
<dbReference type="PANTHER" id="PTHR30250:SF10">
    <property type="entry name" value="LIPOPOLYSACCHARIDE BIOSYNTHESIS PROTEIN WZXC"/>
    <property type="match status" value="1"/>
</dbReference>
<comment type="similarity">
    <text evidence="2">Belongs to the polysaccharide synthase family.</text>
</comment>
<evidence type="ECO:0000256" key="2">
    <source>
        <dbReference type="ARBA" id="ARBA00007430"/>
    </source>
</evidence>
<evidence type="ECO:0000256" key="6">
    <source>
        <dbReference type="ARBA" id="ARBA00023136"/>
    </source>
</evidence>
<name>A0A099G2T4_9RHOB</name>
<keyword evidence="8" id="KW-1185">Reference proteome</keyword>
<keyword evidence="4" id="KW-0812">Transmembrane</keyword>
<proteinExistence type="inferred from homology"/>
<evidence type="ECO:0000256" key="4">
    <source>
        <dbReference type="ARBA" id="ARBA00022692"/>
    </source>
</evidence>
<evidence type="ECO:0000313" key="8">
    <source>
        <dbReference type="Proteomes" id="UP000182944"/>
    </source>
</evidence>
<keyword evidence="6" id="KW-0472">Membrane</keyword>
<dbReference type="InterPro" id="IPR050833">
    <property type="entry name" value="Poly_Biosynth_Transport"/>
</dbReference>
<protein>
    <submittedName>
        <fullName evidence="7">Membrane protein involved in the export of O-antigen and teichoic acid</fullName>
    </submittedName>
</protein>
<dbReference type="PANTHER" id="PTHR30250">
    <property type="entry name" value="PST FAMILY PREDICTED COLANIC ACID TRANSPORTER"/>
    <property type="match status" value="1"/>
</dbReference>
<dbReference type="OrthoDB" id="7605542at2"/>
<evidence type="ECO:0000256" key="1">
    <source>
        <dbReference type="ARBA" id="ARBA00004651"/>
    </source>
</evidence>
<evidence type="ECO:0000256" key="3">
    <source>
        <dbReference type="ARBA" id="ARBA00022475"/>
    </source>
</evidence>
<accession>A0A099G2T4</accession>
<sequence length="454" mass="49445">MRTRLRNLRHGEGLLHRAARGSAWTVIGVFGSQGIRLASNLVLTRLLFPEIFGVMTLIMVVIQGLNNLSDVGIGPAVLQSRRGDDPRFLDTAYTLQFIRGIGLWLGCCVLAWPAARFYEVPELAWYLPVAGFTSVIWGLLPTRIEQANRHLDLGRLTRLELGSQVVTILITIALAAAMRSAWALVIALVIGAVVKKVMADRMLPGHVNRLRYDRSAAEEILGFGKWIFPSTIVGFALSQGDKMILGKYLSLAALGLYNIAFFLASFALQMGITVIWRLMIPVYRESPPGESRENFLRVRRIRMALTAGFLLTLAVMAALGPWLVGFLYDDRYAEAGGLVRMIACATIPQIILLSYDQSALAAGDSRRFFVLTLIRAVLFLGLFWLGLHTHGLPGALAGQALATILAYPATVWLARRHGAWDPLHDVLAGLAGIAIALVFADSFVAGAGAGGAFP</sequence>
<comment type="subcellular location">
    <subcellularLocation>
        <location evidence="1">Cell membrane</location>
        <topology evidence="1">Multi-pass membrane protein</topology>
    </subcellularLocation>
</comment>
<dbReference type="Proteomes" id="UP000182944">
    <property type="component" value="Unassembled WGS sequence"/>
</dbReference>
<evidence type="ECO:0000256" key="5">
    <source>
        <dbReference type="ARBA" id="ARBA00022989"/>
    </source>
</evidence>
<dbReference type="RefSeq" id="WP_036702534.1">
    <property type="nucleotide sequence ID" value="NZ_CP051542.1"/>
</dbReference>
<dbReference type="EMBL" id="FNNA01000003">
    <property type="protein sequence ID" value="SDX18738.1"/>
    <property type="molecule type" value="Genomic_DNA"/>
</dbReference>
<dbReference type="STRING" id="1545044.SAMN05444276_103151"/>
<dbReference type="GO" id="GO:0005886">
    <property type="term" value="C:plasma membrane"/>
    <property type="evidence" value="ECO:0007669"/>
    <property type="project" value="UniProtKB-SubCell"/>
</dbReference>
<dbReference type="Pfam" id="PF13440">
    <property type="entry name" value="Polysacc_synt_3"/>
    <property type="match status" value="1"/>
</dbReference>
<accession>A0A099GCH8</accession>
<organism evidence="7 8">
    <name type="scientific">Paracoccus sanguinis</name>
    <dbReference type="NCBI Taxonomy" id="1545044"/>
    <lineage>
        <taxon>Bacteria</taxon>
        <taxon>Pseudomonadati</taxon>
        <taxon>Pseudomonadota</taxon>
        <taxon>Alphaproteobacteria</taxon>
        <taxon>Rhodobacterales</taxon>
        <taxon>Paracoccaceae</taxon>
        <taxon>Paracoccus</taxon>
    </lineage>
</organism>
<keyword evidence="3" id="KW-1003">Cell membrane</keyword>
<gene>
    <name evidence="7" type="ORF">SAMN05444276_103151</name>
</gene>
<dbReference type="AlphaFoldDB" id="A0A099G2T4"/>
<evidence type="ECO:0000313" key="7">
    <source>
        <dbReference type="EMBL" id="SDX18738.1"/>
    </source>
</evidence>
<keyword evidence="5" id="KW-1133">Transmembrane helix</keyword>